<evidence type="ECO:0000256" key="1">
    <source>
        <dbReference type="ARBA" id="ARBA00002053"/>
    </source>
</evidence>
<name>A0AAD5WZI4_9FUNG</name>
<reference evidence="10" key="1">
    <citation type="submission" date="2020-05" db="EMBL/GenBank/DDBJ databases">
        <title>Phylogenomic resolution of chytrid fungi.</title>
        <authorList>
            <person name="Stajich J.E."/>
            <person name="Amses K."/>
            <person name="Simmons R."/>
            <person name="Seto K."/>
            <person name="Myers J."/>
            <person name="Bonds A."/>
            <person name="Quandt C.A."/>
            <person name="Barry K."/>
            <person name="Liu P."/>
            <person name="Grigoriev I."/>
            <person name="Longcore J.E."/>
            <person name="James T.Y."/>
        </authorList>
    </citation>
    <scope>NUCLEOTIDE SEQUENCE</scope>
    <source>
        <strain evidence="10">JEL0318</strain>
    </source>
</reference>
<protein>
    <recommendedName>
        <fullName evidence="4">Phosphatidylglycerol/phosphatidylinositol transfer protein</fullName>
    </recommendedName>
</protein>
<evidence type="ECO:0000259" key="9">
    <source>
        <dbReference type="SMART" id="SM00737"/>
    </source>
</evidence>
<dbReference type="SMART" id="SM00737">
    <property type="entry name" value="ML"/>
    <property type="match status" value="1"/>
</dbReference>
<dbReference type="CDD" id="cd00917">
    <property type="entry name" value="PG-PI_TP"/>
    <property type="match status" value="1"/>
</dbReference>
<comment type="similarity">
    <text evidence="2">Belongs to the NPC2 family.</text>
</comment>
<feature type="chain" id="PRO_5042067880" description="Phosphatidylglycerol/phosphatidylinositol transfer protein" evidence="8">
    <location>
        <begin position="20"/>
        <end position="164"/>
    </location>
</feature>
<feature type="domain" description="MD-2-related lipid-recognition" evidence="9">
    <location>
        <begin position="40"/>
        <end position="160"/>
    </location>
</feature>
<evidence type="ECO:0000256" key="7">
    <source>
        <dbReference type="ARBA" id="ARBA00023055"/>
    </source>
</evidence>
<keyword evidence="11" id="KW-1185">Reference proteome</keyword>
<dbReference type="GO" id="GO:0032934">
    <property type="term" value="F:sterol binding"/>
    <property type="evidence" value="ECO:0007669"/>
    <property type="project" value="InterPro"/>
</dbReference>
<comment type="caution">
    <text evidence="10">The sequence shown here is derived from an EMBL/GenBank/DDBJ whole genome shotgun (WGS) entry which is preliminary data.</text>
</comment>
<evidence type="ECO:0000256" key="6">
    <source>
        <dbReference type="ARBA" id="ARBA00022729"/>
    </source>
</evidence>
<dbReference type="InterPro" id="IPR039670">
    <property type="entry name" value="NPC2-like"/>
</dbReference>
<evidence type="ECO:0000313" key="10">
    <source>
        <dbReference type="EMBL" id="KAJ3048096.1"/>
    </source>
</evidence>
<dbReference type="GO" id="GO:0032366">
    <property type="term" value="P:intracellular sterol transport"/>
    <property type="evidence" value="ECO:0007669"/>
    <property type="project" value="InterPro"/>
</dbReference>
<keyword evidence="5" id="KW-0813">Transport</keyword>
<dbReference type="AlphaFoldDB" id="A0AAD5WZI4"/>
<proteinExistence type="inferred from homology"/>
<keyword evidence="6 8" id="KW-0732">Signal</keyword>
<keyword evidence="7" id="KW-0445">Lipid transport</keyword>
<evidence type="ECO:0000256" key="8">
    <source>
        <dbReference type="SAM" id="SignalP"/>
    </source>
</evidence>
<evidence type="ECO:0000256" key="2">
    <source>
        <dbReference type="ARBA" id="ARBA00006370"/>
    </source>
</evidence>
<dbReference type="Proteomes" id="UP001212841">
    <property type="component" value="Unassembled WGS sequence"/>
</dbReference>
<dbReference type="InterPro" id="IPR003172">
    <property type="entry name" value="ML_dom"/>
</dbReference>
<evidence type="ECO:0000313" key="11">
    <source>
        <dbReference type="Proteomes" id="UP001212841"/>
    </source>
</evidence>
<dbReference type="Pfam" id="PF02221">
    <property type="entry name" value="E1_DerP2_DerF2"/>
    <property type="match status" value="1"/>
</dbReference>
<comment type="subunit">
    <text evidence="3">Monomer.</text>
</comment>
<dbReference type="InterPro" id="IPR036846">
    <property type="entry name" value="GM2-AP_sf"/>
</dbReference>
<dbReference type="EMBL" id="JADGJD010000849">
    <property type="protein sequence ID" value="KAJ3048096.1"/>
    <property type="molecule type" value="Genomic_DNA"/>
</dbReference>
<dbReference type="PANTHER" id="PTHR11306:SF0">
    <property type="entry name" value="PHOSPHATIDYLGLYCEROL_PHOSPHATIDYLINOSITOL TRANSFER PROTEIN"/>
    <property type="match status" value="1"/>
</dbReference>
<dbReference type="InterPro" id="IPR014756">
    <property type="entry name" value="Ig_E-set"/>
</dbReference>
<dbReference type="SUPFAM" id="SSF81296">
    <property type="entry name" value="E set domains"/>
    <property type="match status" value="1"/>
</dbReference>
<feature type="signal peptide" evidence="8">
    <location>
        <begin position="1"/>
        <end position="19"/>
    </location>
</feature>
<sequence length="164" mass="18308">MRIPLILTALTTLLTTAHAFIDIQYPPRAQDRLTTFEGSVESCGTPDDIFKLEYIRMSPDPPERGKPLTVAVKGKLLEEVKEGAYVDVKVNLGFIKLVDQRFDVCENVKEVGKECPLVPGEEEVTHTVDFPREAPPGRYVVHADLTNYDGKHIACINANFVLKL</sequence>
<organism evidence="10 11">
    <name type="scientific">Rhizophlyctis rosea</name>
    <dbReference type="NCBI Taxonomy" id="64517"/>
    <lineage>
        <taxon>Eukaryota</taxon>
        <taxon>Fungi</taxon>
        <taxon>Fungi incertae sedis</taxon>
        <taxon>Chytridiomycota</taxon>
        <taxon>Chytridiomycota incertae sedis</taxon>
        <taxon>Chytridiomycetes</taxon>
        <taxon>Rhizophlyctidales</taxon>
        <taxon>Rhizophlyctidaceae</taxon>
        <taxon>Rhizophlyctis</taxon>
    </lineage>
</organism>
<gene>
    <name evidence="10" type="primary">NPC2</name>
    <name evidence="10" type="ORF">HK097_010882</name>
</gene>
<dbReference type="PANTHER" id="PTHR11306">
    <property type="entry name" value="NIEMANN PICK TYPE C2 PROTEIN NPC2-RELATED"/>
    <property type="match status" value="1"/>
</dbReference>
<dbReference type="InterPro" id="IPR033917">
    <property type="entry name" value="ML_PG-PI_TP"/>
</dbReference>
<comment type="function">
    <text evidence="1">Catalyzes the intermembrane transfer of phosphatidylglycerol and phosphatidylinositol.</text>
</comment>
<accession>A0AAD5WZI4</accession>
<evidence type="ECO:0000256" key="5">
    <source>
        <dbReference type="ARBA" id="ARBA00022448"/>
    </source>
</evidence>
<evidence type="ECO:0000256" key="3">
    <source>
        <dbReference type="ARBA" id="ARBA00011245"/>
    </source>
</evidence>
<dbReference type="Gene3D" id="2.70.220.10">
    <property type="entry name" value="Ganglioside GM2 activator"/>
    <property type="match status" value="1"/>
</dbReference>
<evidence type="ECO:0000256" key="4">
    <source>
        <dbReference type="ARBA" id="ARBA00016056"/>
    </source>
</evidence>